<organism evidence="2 3">
    <name type="scientific">Carnegiea gigantea</name>
    <dbReference type="NCBI Taxonomy" id="171969"/>
    <lineage>
        <taxon>Eukaryota</taxon>
        <taxon>Viridiplantae</taxon>
        <taxon>Streptophyta</taxon>
        <taxon>Embryophyta</taxon>
        <taxon>Tracheophyta</taxon>
        <taxon>Spermatophyta</taxon>
        <taxon>Magnoliopsida</taxon>
        <taxon>eudicotyledons</taxon>
        <taxon>Gunneridae</taxon>
        <taxon>Pentapetalae</taxon>
        <taxon>Caryophyllales</taxon>
        <taxon>Cactineae</taxon>
        <taxon>Cactaceae</taxon>
        <taxon>Cactoideae</taxon>
        <taxon>Echinocereeae</taxon>
        <taxon>Carnegiea</taxon>
    </lineage>
</organism>
<gene>
    <name evidence="2" type="ORF">Cgig2_021934</name>
</gene>
<evidence type="ECO:0000313" key="2">
    <source>
        <dbReference type="EMBL" id="KAJ8424927.1"/>
    </source>
</evidence>
<accession>A0A9Q1GP42</accession>
<dbReference type="Proteomes" id="UP001153076">
    <property type="component" value="Unassembled WGS sequence"/>
</dbReference>
<comment type="caution">
    <text evidence="2">The sequence shown here is derived from an EMBL/GenBank/DDBJ whole genome shotgun (WGS) entry which is preliminary data.</text>
</comment>
<keyword evidence="3" id="KW-1185">Reference proteome</keyword>
<proteinExistence type="predicted"/>
<sequence>MNKDIPAKHQCIHCLRRNSVNTLGNGSRVKKITNSTRLGNKPSMPRSDKPTFLQPGMLARGREDEDLDLHNPRYTNVHSRELEEHTDETHTAQIGKEMNINANETETLQTGKERHSNESYREHVLLHMYDLWTNWRSDLKRYNITKLKRTLR</sequence>
<protein>
    <submittedName>
        <fullName evidence="2">Uncharacterized protein</fullName>
    </submittedName>
</protein>
<reference evidence="2" key="1">
    <citation type="submission" date="2022-04" db="EMBL/GenBank/DDBJ databases">
        <title>Carnegiea gigantea Genome sequencing and assembly v2.</title>
        <authorList>
            <person name="Copetti D."/>
            <person name="Sanderson M.J."/>
            <person name="Burquez A."/>
            <person name="Wojciechowski M.F."/>
        </authorList>
    </citation>
    <scope>NUCLEOTIDE SEQUENCE</scope>
    <source>
        <strain evidence="2">SGP5-SGP5p</strain>
        <tissue evidence="2">Aerial part</tissue>
    </source>
</reference>
<dbReference type="AlphaFoldDB" id="A0A9Q1GP42"/>
<evidence type="ECO:0000313" key="3">
    <source>
        <dbReference type="Proteomes" id="UP001153076"/>
    </source>
</evidence>
<feature type="region of interest" description="Disordered" evidence="1">
    <location>
        <begin position="34"/>
        <end position="54"/>
    </location>
</feature>
<evidence type="ECO:0000256" key="1">
    <source>
        <dbReference type="SAM" id="MobiDB-lite"/>
    </source>
</evidence>
<name>A0A9Q1GP42_9CARY</name>
<dbReference type="EMBL" id="JAKOGI010001580">
    <property type="protein sequence ID" value="KAJ8424927.1"/>
    <property type="molecule type" value="Genomic_DNA"/>
</dbReference>